<comment type="function">
    <text evidence="1 9">DNA-dependent RNA polymerase catalyzes the transcription of DNA into RNA using the four ribonucleoside triphosphates as substrates.</text>
</comment>
<dbReference type="Pfam" id="PF04560">
    <property type="entry name" value="RNA_pol_Rpb2_7"/>
    <property type="match status" value="1"/>
</dbReference>
<dbReference type="Pfam" id="PF04565">
    <property type="entry name" value="RNA_pol_Rpb2_3"/>
    <property type="match status" value="1"/>
</dbReference>
<evidence type="ECO:0000256" key="10">
    <source>
        <dbReference type="RuleBase" id="RU000434"/>
    </source>
</evidence>
<evidence type="ECO:0000259" key="13">
    <source>
        <dbReference type="Pfam" id="PF04561"/>
    </source>
</evidence>
<evidence type="ECO:0000256" key="8">
    <source>
        <dbReference type="ARBA" id="ARBA00048552"/>
    </source>
</evidence>
<organism evidence="15">
    <name type="scientific">Pseudoderbesia arbuscula</name>
    <dbReference type="NCBI Taxonomy" id="2320809"/>
    <lineage>
        <taxon>Eukaryota</taxon>
        <taxon>Viridiplantae</taxon>
        <taxon>Chlorophyta</taxon>
        <taxon>core chlorophytes</taxon>
        <taxon>Ulvophyceae</taxon>
        <taxon>TCBD clade</taxon>
        <taxon>Bryopsidales</taxon>
        <taxon>Bryopsidineae</taxon>
        <taxon>Bryopsidaceae</taxon>
        <taxon>Pseudoderbesia</taxon>
    </lineage>
</organism>
<dbReference type="Gene3D" id="3.90.1100.10">
    <property type="match status" value="1"/>
</dbReference>
<dbReference type="Pfam" id="PF00562">
    <property type="entry name" value="RNA_pol_Rpb2_6"/>
    <property type="match status" value="1"/>
</dbReference>
<evidence type="ECO:0000256" key="7">
    <source>
        <dbReference type="ARBA" id="ARBA00026088"/>
    </source>
</evidence>
<feature type="domain" description="DNA-directed RNA polymerase subunit 2 hybrid-binding" evidence="11">
    <location>
        <begin position="665"/>
        <end position="1051"/>
    </location>
</feature>
<dbReference type="GO" id="GO:0032549">
    <property type="term" value="F:ribonucleoside binding"/>
    <property type="evidence" value="ECO:0007669"/>
    <property type="project" value="InterPro"/>
</dbReference>
<accession>A0A386AYJ8</accession>
<dbReference type="GO" id="GO:0003899">
    <property type="term" value="F:DNA-directed RNA polymerase activity"/>
    <property type="evidence" value="ECO:0007669"/>
    <property type="project" value="UniProtKB-UniRule"/>
</dbReference>
<dbReference type="Gene3D" id="3.90.1110.10">
    <property type="entry name" value="RNA polymerase Rpb2, domain 2"/>
    <property type="match status" value="1"/>
</dbReference>
<evidence type="ECO:0000256" key="6">
    <source>
        <dbReference type="ARBA" id="ARBA00023163"/>
    </source>
</evidence>
<keyword evidence="5 9" id="KW-0548">Nucleotidyltransferase</keyword>
<evidence type="ECO:0000256" key="1">
    <source>
        <dbReference type="ARBA" id="ARBA00004026"/>
    </source>
</evidence>
<evidence type="ECO:0000256" key="2">
    <source>
        <dbReference type="ARBA" id="ARBA00006835"/>
    </source>
</evidence>
<keyword evidence="4 9" id="KW-0808">Transferase</keyword>
<dbReference type="Gene3D" id="2.30.150.10">
    <property type="entry name" value="DNA-directed RNA polymerase, beta subunit, external 1 domain"/>
    <property type="match status" value="1"/>
</dbReference>
<feature type="domain" description="RNA polymerase Rpb2" evidence="13">
    <location>
        <begin position="42"/>
        <end position="226"/>
    </location>
</feature>
<comment type="similarity">
    <text evidence="2 9 10">Belongs to the RNA polymerase beta chain family.</text>
</comment>
<dbReference type="GO" id="GO:0009507">
    <property type="term" value="C:chloroplast"/>
    <property type="evidence" value="ECO:0007669"/>
    <property type="project" value="UniProtKB-SubCell"/>
</dbReference>
<keyword evidence="6 9" id="KW-0804">Transcription</keyword>
<evidence type="ECO:0000256" key="4">
    <source>
        <dbReference type="ARBA" id="ARBA00022679"/>
    </source>
</evidence>
<dbReference type="InterPro" id="IPR037033">
    <property type="entry name" value="DNA-dir_RNAP_su2_hyb_sf"/>
</dbReference>
<dbReference type="HAMAP" id="MF_01321">
    <property type="entry name" value="RNApol_bact_RpoB"/>
    <property type="match status" value="1"/>
</dbReference>
<feature type="domain" description="RNA polymerase Rpb2" evidence="12">
    <location>
        <begin position="1053"/>
        <end position="1126"/>
    </location>
</feature>
<proteinExistence type="inferred from homology"/>
<dbReference type="InterPro" id="IPR007645">
    <property type="entry name" value="RNA_pol_Rpb2_3"/>
</dbReference>
<dbReference type="InterPro" id="IPR015712">
    <property type="entry name" value="DNA-dir_RNA_pol_su2"/>
</dbReference>
<dbReference type="Pfam" id="PF04561">
    <property type="entry name" value="RNA_pol_Rpb2_2"/>
    <property type="match status" value="1"/>
</dbReference>
<geneLocation type="chloroplast" evidence="15"/>
<dbReference type="GO" id="GO:0003677">
    <property type="term" value="F:DNA binding"/>
    <property type="evidence" value="ECO:0007669"/>
    <property type="project" value="UniProtKB-UniRule"/>
</dbReference>
<dbReference type="PANTHER" id="PTHR20856">
    <property type="entry name" value="DNA-DIRECTED RNA POLYMERASE I SUBUNIT 2"/>
    <property type="match status" value="1"/>
</dbReference>
<comment type="subcellular location">
    <subcellularLocation>
        <location evidence="9">Plastid</location>
        <location evidence="9">Chloroplast</location>
    </subcellularLocation>
</comment>
<evidence type="ECO:0000313" key="15">
    <source>
        <dbReference type="EMBL" id="AYC64517.1"/>
    </source>
</evidence>
<keyword evidence="15" id="KW-0150">Chloroplast</keyword>
<dbReference type="InterPro" id="IPR010243">
    <property type="entry name" value="RNA_pol_bsu_bac"/>
</dbReference>
<dbReference type="SUPFAM" id="SSF64484">
    <property type="entry name" value="beta and beta-prime subunits of DNA dependent RNA-polymerase"/>
    <property type="match status" value="1"/>
</dbReference>
<protein>
    <recommendedName>
        <fullName evidence="9">DNA-directed RNA polymerase subunit beta</fullName>
        <ecNumber evidence="9">2.7.7.6</ecNumber>
    </recommendedName>
    <alternativeName>
        <fullName evidence="9">PEP</fullName>
    </alternativeName>
    <alternativeName>
        <fullName evidence="9">Plastid-encoded RNA polymerase subunit beta</fullName>
        <shortName evidence="9">RNA polymerase subunit beta</shortName>
    </alternativeName>
</protein>
<evidence type="ECO:0000259" key="11">
    <source>
        <dbReference type="Pfam" id="PF00562"/>
    </source>
</evidence>
<dbReference type="InterPro" id="IPR007120">
    <property type="entry name" value="DNA-dir_RNAP_su2_dom"/>
</dbReference>
<name>A0A386AYJ8_9CHLO</name>
<keyword evidence="3 9" id="KW-0240">DNA-directed RNA polymerase</keyword>
<feature type="domain" description="RNA polymerase Rpb2" evidence="14">
    <location>
        <begin position="281"/>
        <end position="347"/>
    </location>
</feature>
<dbReference type="EMBL" id="MH591098">
    <property type="protein sequence ID" value="AYC64517.1"/>
    <property type="molecule type" value="Genomic_DNA"/>
</dbReference>
<evidence type="ECO:0000259" key="12">
    <source>
        <dbReference type="Pfam" id="PF04560"/>
    </source>
</evidence>
<dbReference type="Gene3D" id="2.40.50.100">
    <property type="match status" value="2"/>
</dbReference>
<gene>
    <name evidence="9 15" type="primary">rpoB</name>
</gene>
<evidence type="ECO:0000259" key="14">
    <source>
        <dbReference type="Pfam" id="PF04565"/>
    </source>
</evidence>
<dbReference type="GO" id="GO:0000428">
    <property type="term" value="C:DNA-directed RNA polymerase complex"/>
    <property type="evidence" value="ECO:0007669"/>
    <property type="project" value="UniProtKB-KW"/>
</dbReference>
<dbReference type="InterPro" id="IPR014724">
    <property type="entry name" value="RNA_pol_RPB2_OB-fold"/>
</dbReference>
<dbReference type="InterPro" id="IPR037034">
    <property type="entry name" value="RNA_pol_Rpb2_2_sf"/>
</dbReference>
<dbReference type="AlphaFoldDB" id="A0A386AYJ8"/>
<dbReference type="CDD" id="cd00653">
    <property type="entry name" value="RNA_pol_B_RPB2"/>
    <property type="match status" value="1"/>
</dbReference>
<sequence length="1130" mass="130661">MQYSKKKVQFQWVFLGNLPCMTKRGHFIINGAPRVIVNQIIRAPGVYYQQQLNKTLQKGQKQFYRTFFVDIISRRGVWIRFELDKKRQIWVRMKKTPKIPIFLFLKSLGFSLKNIFSDLKSSTTNFLDPGWLRPQNFLFYMTKNFQSEKQINSDYLELISKKFLNSQHYDLGQVGRRRLNNKLGLKTIRTVLTPLDFLKITYCLLNLTEYQGEMDDIDHLSHRRIRTVGELLEIQFFQAFIRLEKMLDEKMKKMNNLESLFTPKPLNTSIREFFGSCQLSQFLDQTNPLAELTHKRRISCLGPNGIQRETAGMDIRGIHATYFGRICPIETPEGQNAGLVNSLTIFSIKNAYGFLTSLFYKIYKGQLQKQSSLCSLTADAEQNYKVNFGDLQCSSLSFLNNNIIPARYQLNLIRSNKNHLQLGIFSPFQMISIATSLIPFLEHNDANRVLMGSNMQRQAVPLLVSQFSHIRNHSESRVISDTGYGIQSDDAALALYVSKNQLDLYQPRSAYISWSSINGFQRTPWTHKQSFLYEQIHKSLLYLSIDKNSKKILLDRMLSRSRSKKMNVQVLFHPNQVGVHLSKIVYKVGRNDALKFDKKIFQNIVRLRKIYSLLFYKKNRSMEAPRVGHSRNNLISLEQLNVPIEKYKIKQIDSLNLQSIEHFSIQKAKFNRQKKTIWLKNFQKTNQGTYLIQKPLINTLEWVQKADLLTDGSTSLNGQLALGQNLLIAYLPWEGFNFEDAIIINEQLILQEKYTSLHIEKYELEVRETFYGLERITPHLPIQDDSLNQLDKNGIIRCGCLVKEGTILVGKVTPIENKPLLPHEKLLYDIVGKTIERIKDTSLRAPKNTLGRVIYISMNDQPYQTFKYKHLNCQKIGIYIAEKRKIQIGDKMAGRYGNKGIISKILPIQDLPFLLNGEIIDLILNPLGVPSRMNVGQLFECLLGLASKNLHQDFQLEIFDEKYGFDASRSLVYSKLFELRKKYKQKWFFSTQSTGKIPLFDGRTGEKYQQLTTVGQSYIMKLIHLVDDKMHARSTGPYSLVTQQPLKGRSKHGGQRFGEMEVWALEGFGSAFILQELLTVKSDDTQGRTKIIENILTNSTMKFGTPESFKVLLKELQSLCLDITICQTMI</sequence>
<dbReference type="Gene3D" id="2.40.50.150">
    <property type="match status" value="1"/>
</dbReference>
<evidence type="ECO:0000256" key="3">
    <source>
        <dbReference type="ARBA" id="ARBA00022478"/>
    </source>
</evidence>
<reference evidence="15" key="1">
    <citation type="submission" date="2018-07" db="EMBL/GenBank/DDBJ databases">
        <authorList>
            <person name="Quirk P.G."/>
            <person name="Krulwich T.A."/>
        </authorList>
    </citation>
    <scope>NUCLEOTIDE SEQUENCE</scope>
</reference>
<evidence type="ECO:0000256" key="5">
    <source>
        <dbReference type="ARBA" id="ARBA00022695"/>
    </source>
</evidence>
<evidence type="ECO:0000256" key="9">
    <source>
        <dbReference type="HAMAP-Rule" id="MF_01321"/>
    </source>
</evidence>
<comment type="catalytic activity">
    <reaction evidence="8 9">
        <text>RNA(n) + a ribonucleoside 5'-triphosphate = RNA(n+1) + diphosphate</text>
        <dbReference type="Rhea" id="RHEA:21248"/>
        <dbReference type="Rhea" id="RHEA-COMP:14527"/>
        <dbReference type="Rhea" id="RHEA-COMP:17342"/>
        <dbReference type="ChEBI" id="CHEBI:33019"/>
        <dbReference type="ChEBI" id="CHEBI:61557"/>
        <dbReference type="ChEBI" id="CHEBI:140395"/>
        <dbReference type="EC" id="2.7.7.6"/>
    </reaction>
</comment>
<dbReference type="Gene3D" id="3.90.1800.10">
    <property type="entry name" value="RNA polymerase alpha subunit dimerisation domain"/>
    <property type="match status" value="1"/>
</dbReference>
<reference evidence="15" key="2">
    <citation type="journal article" date="2019" name="Mol. Phylogenet. Evol.">
        <title>Reassessment of the classification of bryopsidales (chlorophyta) based on chloroplast phylogenomic analyses.</title>
        <authorList>
            <person name="Cremen M.C."/>
            <person name="Leliaert F."/>
            <person name="West J."/>
            <person name="Lam D.W."/>
            <person name="Shimada S."/>
            <person name="Lopez-Bautista J.M."/>
            <person name="Verbruggen H."/>
        </authorList>
    </citation>
    <scope>NUCLEOTIDE SEQUENCE</scope>
</reference>
<dbReference type="EC" id="2.7.7.6" evidence="9"/>
<keyword evidence="15" id="KW-0934">Plastid</keyword>
<dbReference type="InterPro" id="IPR007641">
    <property type="entry name" value="RNA_pol_Rpb2_7"/>
</dbReference>
<dbReference type="InterPro" id="IPR042107">
    <property type="entry name" value="DNA-dir_RNA_pol_bsu_ext_1_sf"/>
</dbReference>
<dbReference type="Gene3D" id="2.40.270.10">
    <property type="entry name" value="DNA-directed RNA polymerase, subunit 2, domain 6"/>
    <property type="match status" value="2"/>
</dbReference>
<comment type="subunit">
    <text evidence="7 9">In plastids the minimal PEP RNA polymerase catalytic core is composed of four subunits: alpha, beta, beta', and beta''. When a (nuclear-encoded) sigma factor is associated with the core the holoenzyme is formed, which can initiate transcription.</text>
</comment>
<dbReference type="GO" id="GO:0006351">
    <property type="term" value="P:DNA-templated transcription"/>
    <property type="evidence" value="ECO:0007669"/>
    <property type="project" value="UniProtKB-UniRule"/>
</dbReference>
<dbReference type="InterPro" id="IPR007642">
    <property type="entry name" value="RNA_pol_Rpb2_2"/>
</dbReference>